<dbReference type="PANTHER" id="PTHR24269:SF16">
    <property type="entry name" value="PROTEIN SLG1"/>
    <property type="match status" value="1"/>
</dbReference>
<protein>
    <recommendedName>
        <fullName evidence="8">WSC domain-containing protein</fullName>
    </recommendedName>
</protein>
<evidence type="ECO:0000256" key="2">
    <source>
        <dbReference type="ARBA" id="ARBA00022692"/>
    </source>
</evidence>
<dbReference type="EMBL" id="CACVKT020006409">
    <property type="protein sequence ID" value="CAC5401414.1"/>
    <property type="molecule type" value="Genomic_DNA"/>
</dbReference>
<organism evidence="9 10">
    <name type="scientific">Mytilus coruscus</name>
    <name type="common">Sea mussel</name>
    <dbReference type="NCBI Taxonomy" id="42192"/>
    <lineage>
        <taxon>Eukaryota</taxon>
        <taxon>Metazoa</taxon>
        <taxon>Spiralia</taxon>
        <taxon>Lophotrochozoa</taxon>
        <taxon>Mollusca</taxon>
        <taxon>Bivalvia</taxon>
        <taxon>Autobranchia</taxon>
        <taxon>Pteriomorphia</taxon>
        <taxon>Mytilida</taxon>
        <taxon>Mytiloidea</taxon>
        <taxon>Mytilidae</taxon>
        <taxon>Mytilinae</taxon>
        <taxon>Mytilus</taxon>
    </lineage>
</organism>
<dbReference type="SMART" id="SM00321">
    <property type="entry name" value="WSC"/>
    <property type="match status" value="1"/>
</dbReference>
<gene>
    <name evidence="9" type="ORF">MCOR_35497</name>
</gene>
<feature type="region of interest" description="Disordered" evidence="7">
    <location>
        <begin position="214"/>
        <end position="320"/>
    </location>
</feature>
<dbReference type="InterPro" id="IPR002889">
    <property type="entry name" value="WSC_carb-bd"/>
</dbReference>
<dbReference type="Pfam" id="PF01822">
    <property type="entry name" value="WSC"/>
    <property type="match status" value="1"/>
</dbReference>
<keyword evidence="2" id="KW-0812">Transmembrane</keyword>
<dbReference type="GO" id="GO:0005886">
    <property type="term" value="C:plasma membrane"/>
    <property type="evidence" value="ECO:0007669"/>
    <property type="project" value="TreeGrafter"/>
</dbReference>
<evidence type="ECO:0000256" key="4">
    <source>
        <dbReference type="ARBA" id="ARBA00022989"/>
    </source>
</evidence>
<feature type="region of interest" description="Disordered" evidence="7">
    <location>
        <begin position="349"/>
        <end position="482"/>
    </location>
</feature>
<reference evidence="9 10" key="1">
    <citation type="submission" date="2020-06" db="EMBL/GenBank/DDBJ databases">
        <authorList>
            <person name="Li R."/>
            <person name="Bekaert M."/>
        </authorList>
    </citation>
    <scope>NUCLEOTIDE SEQUENCE [LARGE SCALE GENOMIC DNA]</scope>
    <source>
        <strain evidence="10">wild</strain>
    </source>
</reference>
<feature type="compositionally biased region" description="Low complexity" evidence="7">
    <location>
        <begin position="217"/>
        <end position="320"/>
    </location>
</feature>
<comment type="subcellular location">
    <subcellularLocation>
        <location evidence="1">Membrane</location>
        <topology evidence="1">Single-pass membrane protein</topology>
    </subcellularLocation>
</comment>
<feature type="compositionally biased region" description="Polar residues" evidence="7">
    <location>
        <begin position="442"/>
        <end position="469"/>
    </location>
</feature>
<evidence type="ECO:0000313" key="10">
    <source>
        <dbReference type="Proteomes" id="UP000507470"/>
    </source>
</evidence>
<name>A0A6J8D2S4_MYTCO</name>
<evidence type="ECO:0000313" key="9">
    <source>
        <dbReference type="EMBL" id="CAC5401414.1"/>
    </source>
</evidence>
<proteinExistence type="predicted"/>
<feature type="compositionally biased region" description="Low complexity" evidence="7">
    <location>
        <begin position="470"/>
        <end position="482"/>
    </location>
</feature>
<evidence type="ECO:0000256" key="7">
    <source>
        <dbReference type="SAM" id="MobiDB-lite"/>
    </source>
</evidence>
<sequence length="596" mass="63813">MVSYLTLSYKALQTDEHISTRRAAQGASLLLWTIAAQSSSFLMAMSWKGKYSLVNSSFVQSRSTETFSIKIETAYLGCFEDGLDRILQGKYTQNWDYQSNPFMTIAVCVSTCDTDGFDYAGLETGVECFCDSIFRKNLTGLHRPESDCDAACPADTELFCGGTYRLSLYQLMSQNHLLKRHLLQLQILSTSPVSQNHLLKRHLLQLQIRHQSTNHLVTSESEPPTPTTSSSTTNSVDVTSESEPPTPTTSSSTTNSVDVTSESEPPTPTTSSSTTNSVDVTSESEPPTPTTSSSTSNSVDVTSESEPPTPTTSSTTHSVDVTTDHLLQRLLQLQILSTSPVIRTTYNDSVDVTTSETEPPTPTTSSSTTNSVDVTSESEPPTPTTSSSTSNSIDVTSESEPPTPTTSSSTTNSVDVTSESEPPTPTTSSSTTNSVGVTSESEPTTSMKSSSITNSVDTTSESEPVTSMPSSSITNSVNVTSESKPATLMTSSSIINSVSVNTYSKQTSTITSITSKNDTDMLTSLSGEGASTTTPKTVQMTTTLTSTDVNTTNGSLCTCLCYDINSNAFRVEIEKLIRAIAIDRKCKREVIQSKSS</sequence>
<keyword evidence="6" id="KW-0325">Glycoprotein</keyword>
<evidence type="ECO:0000259" key="8">
    <source>
        <dbReference type="PROSITE" id="PS51212"/>
    </source>
</evidence>
<dbReference type="AlphaFoldDB" id="A0A6J8D2S4"/>
<dbReference type="InterPro" id="IPR051836">
    <property type="entry name" value="Kremen_rcpt"/>
</dbReference>
<keyword evidence="4" id="KW-1133">Transmembrane helix</keyword>
<dbReference type="PANTHER" id="PTHR24269">
    <property type="entry name" value="KREMEN PROTEIN"/>
    <property type="match status" value="1"/>
</dbReference>
<keyword evidence="10" id="KW-1185">Reference proteome</keyword>
<feature type="compositionally biased region" description="Low complexity" evidence="7">
    <location>
        <begin position="350"/>
        <end position="441"/>
    </location>
</feature>
<evidence type="ECO:0000256" key="6">
    <source>
        <dbReference type="ARBA" id="ARBA00023180"/>
    </source>
</evidence>
<dbReference type="PROSITE" id="PS51212">
    <property type="entry name" value="WSC"/>
    <property type="match status" value="1"/>
</dbReference>
<evidence type="ECO:0000256" key="3">
    <source>
        <dbReference type="ARBA" id="ARBA00022729"/>
    </source>
</evidence>
<keyword evidence="3" id="KW-0732">Signal</keyword>
<evidence type="ECO:0000256" key="5">
    <source>
        <dbReference type="ARBA" id="ARBA00023136"/>
    </source>
</evidence>
<keyword evidence="5" id="KW-0472">Membrane</keyword>
<feature type="domain" description="WSC" evidence="8">
    <location>
        <begin position="72"/>
        <end position="172"/>
    </location>
</feature>
<dbReference type="OrthoDB" id="5985073at2759"/>
<evidence type="ECO:0000256" key="1">
    <source>
        <dbReference type="ARBA" id="ARBA00004167"/>
    </source>
</evidence>
<accession>A0A6J8D2S4</accession>
<dbReference type="Proteomes" id="UP000507470">
    <property type="component" value="Unassembled WGS sequence"/>
</dbReference>